<evidence type="ECO:0000313" key="2">
    <source>
        <dbReference type="EMBL" id="KAB2629419.1"/>
    </source>
</evidence>
<organism evidence="2 3">
    <name type="scientific">Pyrus ussuriensis x Pyrus communis</name>
    <dbReference type="NCBI Taxonomy" id="2448454"/>
    <lineage>
        <taxon>Eukaryota</taxon>
        <taxon>Viridiplantae</taxon>
        <taxon>Streptophyta</taxon>
        <taxon>Embryophyta</taxon>
        <taxon>Tracheophyta</taxon>
        <taxon>Spermatophyta</taxon>
        <taxon>Magnoliopsida</taxon>
        <taxon>eudicotyledons</taxon>
        <taxon>Gunneridae</taxon>
        <taxon>Pentapetalae</taxon>
        <taxon>rosids</taxon>
        <taxon>fabids</taxon>
        <taxon>Rosales</taxon>
        <taxon>Rosaceae</taxon>
        <taxon>Amygdaloideae</taxon>
        <taxon>Maleae</taxon>
        <taxon>Pyrus</taxon>
    </lineage>
</organism>
<feature type="region of interest" description="Disordered" evidence="1">
    <location>
        <begin position="66"/>
        <end position="217"/>
    </location>
</feature>
<dbReference type="PANTHER" id="PTHR31365:SF15">
    <property type="entry name" value="EXPRESSED PROTEIN"/>
    <property type="match status" value="1"/>
</dbReference>
<reference evidence="2 3" key="3">
    <citation type="submission" date="2019-11" db="EMBL/GenBank/DDBJ databases">
        <title>A de novo genome assembly of a pear dwarfing rootstock.</title>
        <authorList>
            <person name="Wang F."/>
            <person name="Wang J."/>
            <person name="Li S."/>
            <person name="Zhang Y."/>
            <person name="Fang M."/>
            <person name="Ma L."/>
            <person name="Zhao Y."/>
            <person name="Jiang S."/>
        </authorList>
    </citation>
    <scope>NUCLEOTIDE SEQUENCE [LARGE SCALE GENOMIC DNA]</scope>
    <source>
        <strain evidence="2">S2</strain>
        <tissue evidence="2">Leaf</tissue>
    </source>
</reference>
<evidence type="ECO:0000256" key="1">
    <source>
        <dbReference type="SAM" id="MobiDB-lite"/>
    </source>
</evidence>
<dbReference type="PANTHER" id="PTHR31365">
    <property type="entry name" value="EXPRESSED PROTEIN"/>
    <property type="match status" value="1"/>
</dbReference>
<proteinExistence type="predicted"/>
<dbReference type="AlphaFoldDB" id="A0A5N5HNB4"/>
<sequence length="274" mass="30393">MAGGGNRRDEGSLVINNAKVFVALETLRRRRSPIRIARAPEPQMLWVPAHLVVKSWADVDDEDDDDYYATMASPQAPWGSLEPQQIKVKPNVEESQSEEDILDKGDDDAEEKHDHALKVPVKLEPAVKKPADVPAPPKENLRLSLADFAVAPKGSDIQDDSRGVAQEKDNAPNGDGEKKENYFQGGQRITGSTKHLEATNELSEVTEAEQTEEDTSNIDMKERLKKVVSVKKKKFSKELDAVAKAAAQEVATRRARLAAAKKKEKNHYNQQPVQ</sequence>
<comment type="caution">
    <text evidence="2">The sequence shown here is derived from an EMBL/GenBank/DDBJ whole genome shotgun (WGS) entry which is preliminary data.</text>
</comment>
<name>A0A5N5HNB4_9ROSA</name>
<gene>
    <name evidence="2" type="ORF">D8674_034214</name>
</gene>
<keyword evidence="3" id="KW-1185">Reference proteome</keyword>
<feature type="compositionally biased region" description="Basic and acidic residues" evidence="1">
    <location>
        <begin position="159"/>
        <end position="181"/>
    </location>
</feature>
<reference evidence="2 3" key="1">
    <citation type="submission" date="2019-09" db="EMBL/GenBank/DDBJ databases">
        <authorList>
            <person name="Ou C."/>
        </authorList>
    </citation>
    <scope>NUCLEOTIDE SEQUENCE [LARGE SCALE GENOMIC DNA]</scope>
    <source>
        <strain evidence="2">S2</strain>
        <tissue evidence="2">Leaf</tissue>
    </source>
</reference>
<dbReference type="OrthoDB" id="693363at2759"/>
<dbReference type="EMBL" id="SMOL01000148">
    <property type="protein sequence ID" value="KAB2629419.1"/>
    <property type="molecule type" value="Genomic_DNA"/>
</dbReference>
<protein>
    <submittedName>
        <fullName evidence="2">Nucleolar protein 12</fullName>
    </submittedName>
</protein>
<reference evidence="3" key="2">
    <citation type="submission" date="2019-10" db="EMBL/GenBank/DDBJ databases">
        <title>A de novo genome assembly of a pear dwarfing rootstock.</title>
        <authorList>
            <person name="Wang F."/>
            <person name="Wang J."/>
            <person name="Li S."/>
            <person name="Zhang Y."/>
            <person name="Fang M."/>
            <person name="Ma L."/>
            <person name="Zhao Y."/>
            <person name="Jiang S."/>
        </authorList>
    </citation>
    <scope>NUCLEOTIDE SEQUENCE [LARGE SCALE GENOMIC DNA]</scope>
</reference>
<feature type="compositionally biased region" description="Acidic residues" evidence="1">
    <location>
        <begin position="204"/>
        <end position="216"/>
    </location>
</feature>
<accession>A0A5N5HNB4</accession>
<evidence type="ECO:0000313" key="3">
    <source>
        <dbReference type="Proteomes" id="UP000327157"/>
    </source>
</evidence>
<dbReference type="Proteomes" id="UP000327157">
    <property type="component" value="Chromosome 8"/>
</dbReference>
<feature type="compositionally biased region" description="Acidic residues" evidence="1">
    <location>
        <begin position="95"/>
        <end position="109"/>
    </location>
</feature>